<protein>
    <submittedName>
        <fullName evidence="4">Pyruvate ferredoxin oxidoreductase</fullName>
    </submittedName>
</protein>
<dbReference type="PANTHER" id="PTHR32154:SF0">
    <property type="entry name" value="PYRUVATE-FLAVODOXIN OXIDOREDUCTASE-RELATED"/>
    <property type="match status" value="1"/>
</dbReference>
<dbReference type="Proteomes" id="UP000230052">
    <property type="component" value="Unassembled WGS sequence"/>
</dbReference>
<evidence type="ECO:0000259" key="2">
    <source>
        <dbReference type="Pfam" id="PF01855"/>
    </source>
</evidence>
<feature type="domain" description="Pyruvate:ferredoxin oxidoreductase core" evidence="3">
    <location>
        <begin position="260"/>
        <end position="362"/>
    </location>
</feature>
<dbReference type="SUPFAM" id="SSF52922">
    <property type="entry name" value="TK C-terminal domain-like"/>
    <property type="match status" value="1"/>
</dbReference>
<dbReference type="InterPro" id="IPR009014">
    <property type="entry name" value="Transketo_C/PFOR_II"/>
</dbReference>
<proteinExistence type="predicted"/>
<reference evidence="4 5" key="1">
    <citation type="submission" date="2017-09" db="EMBL/GenBank/DDBJ databases">
        <title>Depth-based differentiation of microbial function through sediment-hosted aquifers and enrichment of novel symbionts in the deep terrestrial subsurface.</title>
        <authorList>
            <person name="Probst A.J."/>
            <person name="Ladd B."/>
            <person name="Jarett J.K."/>
            <person name="Geller-Mcgrath D.E."/>
            <person name="Sieber C.M."/>
            <person name="Emerson J.B."/>
            <person name="Anantharaman K."/>
            <person name="Thomas B.C."/>
            <person name="Malmstrom R."/>
            <person name="Stieglmeier M."/>
            <person name="Klingl A."/>
            <person name="Woyke T."/>
            <person name="Ryan C.M."/>
            <person name="Banfield J.F."/>
        </authorList>
    </citation>
    <scope>NUCLEOTIDE SEQUENCE [LARGE SCALE GENOMIC DNA]</scope>
    <source>
        <strain evidence="4">CG07_land_8_20_14_0_80_42_15</strain>
    </source>
</reference>
<evidence type="ECO:0000256" key="1">
    <source>
        <dbReference type="ARBA" id="ARBA00023002"/>
    </source>
</evidence>
<evidence type="ECO:0000313" key="4">
    <source>
        <dbReference type="EMBL" id="PIU41232.1"/>
    </source>
</evidence>
<gene>
    <name evidence="4" type="primary">porA</name>
    <name evidence="4" type="ORF">COS99_06410</name>
</gene>
<dbReference type="Gene3D" id="3.40.50.970">
    <property type="match status" value="1"/>
</dbReference>
<dbReference type="CDD" id="cd07034">
    <property type="entry name" value="TPP_PYR_PFOR_IOR-alpha_like"/>
    <property type="match status" value="1"/>
</dbReference>
<accession>A0A2J0KRK4</accession>
<dbReference type="InterPro" id="IPR050722">
    <property type="entry name" value="Pyruvate:ferred/Flavod_OxRd"/>
</dbReference>
<dbReference type="InterPro" id="IPR002880">
    <property type="entry name" value="Pyrv_Fd/Flavodoxin_OxRdtase_N"/>
</dbReference>
<dbReference type="PANTHER" id="PTHR32154">
    <property type="entry name" value="PYRUVATE-FLAVODOXIN OXIDOREDUCTASE-RELATED"/>
    <property type="match status" value="1"/>
</dbReference>
<dbReference type="FunFam" id="3.40.50.970:FF:000012">
    <property type="entry name" value="Pyruvate:ferredoxin (Flavodoxin) oxidoreductase"/>
    <property type="match status" value="1"/>
</dbReference>
<keyword evidence="1" id="KW-0560">Oxidoreductase</keyword>
<dbReference type="GO" id="GO:0006979">
    <property type="term" value="P:response to oxidative stress"/>
    <property type="evidence" value="ECO:0007669"/>
    <property type="project" value="TreeGrafter"/>
</dbReference>
<evidence type="ECO:0000313" key="5">
    <source>
        <dbReference type="Proteomes" id="UP000230052"/>
    </source>
</evidence>
<feature type="domain" description="Pyruvate flavodoxin/ferredoxin oxidoreductase pyrimidine binding" evidence="2">
    <location>
        <begin position="17"/>
        <end position="236"/>
    </location>
</feature>
<sequence>MKEFIEGSYAIAKIIKLCKPGVISAYPITPQTHIVEGLAQIVADGELKSEFINVESEHSAASVVLGASAAGVRAYTATSSQGLLLMTEVLFNIAGMRLPLVLTCANRAISAPINIWNDHQDSVTVRDSGWIQLYAETVQEACDLHIQAYKITEDHNIQLPVMICIDGYLLTHCGEVVDMPSQGEVDKFLSPFSPLYKLDVANPITMGVLGDPDCYMETRYAIQETMKDVLKLIPKVAGDFEKAFGRLSGGLVEKYKTDDAEKILVAKGSLVGTLKDVVDDLRTKGVKIGVLKVVSHRPFPEDAIFDALKKAKYVGIVEKSISLGAYGPLYTDIKALFQGKKESPCINGFVIGLGGRDVTKESVKEIIDQISEFGPTNKFIGLKL</sequence>
<name>A0A2J0KRK4_9BACT</name>
<dbReference type="InterPro" id="IPR029061">
    <property type="entry name" value="THDP-binding"/>
</dbReference>
<dbReference type="AlphaFoldDB" id="A0A2J0KRK4"/>
<dbReference type="SUPFAM" id="SSF52518">
    <property type="entry name" value="Thiamin diphosphate-binding fold (THDP-binding)"/>
    <property type="match status" value="1"/>
</dbReference>
<dbReference type="Gene3D" id="3.40.50.920">
    <property type="match status" value="1"/>
</dbReference>
<dbReference type="FunFam" id="3.40.50.920:FF:000010">
    <property type="entry name" value="Pyruvate ferredoxin oxidoreductase, alpha subunit"/>
    <property type="match status" value="1"/>
</dbReference>
<comment type="caution">
    <text evidence="4">The sequence shown here is derived from an EMBL/GenBank/DDBJ whole genome shotgun (WGS) entry which is preliminary data.</text>
</comment>
<evidence type="ECO:0000259" key="3">
    <source>
        <dbReference type="Pfam" id="PF17147"/>
    </source>
</evidence>
<dbReference type="Pfam" id="PF01855">
    <property type="entry name" value="POR_N"/>
    <property type="match status" value="1"/>
</dbReference>
<dbReference type="Pfam" id="PF17147">
    <property type="entry name" value="PFOR_II"/>
    <property type="match status" value="1"/>
</dbReference>
<keyword evidence="4" id="KW-0670">Pyruvate</keyword>
<dbReference type="GO" id="GO:0016903">
    <property type="term" value="F:oxidoreductase activity, acting on the aldehyde or oxo group of donors"/>
    <property type="evidence" value="ECO:0007669"/>
    <property type="project" value="UniProtKB-ARBA"/>
</dbReference>
<dbReference type="GO" id="GO:0019752">
    <property type="term" value="P:carboxylic acid metabolic process"/>
    <property type="evidence" value="ECO:0007669"/>
    <property type="project" value="UniProtKB-ARBA"/>
</dbReference>
<dbReference type="EMBL" id="PEWV01000065">
    <property type="protein sequence ID" value="PIU41232.1"/>
    <property type="molecule type" value="Genomic_DNA"/>
</dbReference>
<dbReference type="InterPro" id="IPR033412">
    <property type="entry name" value="PFOR_II"/>
</dbReference>
<organism evidence="4 5">
    <name type="scientific">Candidatus Aquitaenariimonas noxiae</name>
    <dbReference type="NCBI Taxonomy" id="1974741"/>
    <lineage>
        <taxon>Bacteria</taxon>
        <taxon>Pseudomonadati</taxon>
        <taxon>Candidatus Omnitrophota</taxon>
        <taxon>Candidatus Aquitaenariimonas</taxon>
    </lineage>
</organism>